<dbReference type="InterPro" id="IPR029033">
    <property type="entry name" value="His_PPase_superfam"/>
</dbReference>
<accession>A0A1H6V8B1</accession>
<sequence>MARIVLVRHGETQWNRDRRVQGWAPVALTDHGHEQAERLAAALAKRYDVDRLICSDLRRTLETARPIGRAVDCEHTPDRRWRERNFGVLQGLDYGELFLGHPEFTLSEVGYTAAEARPEGGESLVDQRERVLGAFATLREELGPDETAVVVTHGGPLYLVLGWARGLNIEATILDQEQGNCAINELVVSESGVDVVVENDTDHLDAEPL</sequence>
<accession>A0A2H4Q3J0</accession>
<dbReference type="STRING" id="1073996.SAMN05444271_1168"/>
<organism evidence="5 6">
    <name type="scientific">Halohasta litchfieldiae</name>
    <dbReference type="NCBI Taxonomy" id="1073996"/>
    <lineage>
        <taxon>Archaea</taxon>
        <taxon>Methanobacteriati</taxon>
        <taxon>Methanobacteriota</taxon>
        <taxon>Stenosarchaea group</taxon>
        <taxon>Halobacteria</taxon>
        <taxon>Halobacteriales</taxon>
        <taxon>Haloferacaceae</taxon>
        <taxon>Halohasta</taxon>
    </lineage>
</organism>
<dbReference type="GeneID" id="35002969"/>
<dbReference type="AlphaFoldDB" id="A0A1H6V8B1"/>
<name>A0A1H6V8B1_9EURY</name>
<feature type="binding site" evidence="4">
    <location>
        <position position="59"/>
    </location>
    <ligand>
        <name>substrate</name>
    </ligand>
</feature>
<dbReference type="Gene3D" id="3.40.50.1240">
    <property type="entry name" value="Phosphoglycerate mutase-like"/>
    <property type="match status" value="1"/>
</dbReference>
<dbReference type="SMART" id="SM00855">
    <property type="entry name" value="PGAM"/>
    <property type="match status" value="1"/>
</dbReference>
<evidence type="ECO:0000256" key="4">
    <source>
        <dbReference type="PIRSR" id="PIRSR613078-2"/>
    </source>
</evidence>
<evidence type="ECO:0000256" key="3">
    <source>
        <dbReference type="PIRSR" id="PIRSR613078-1"/>
    </source>
</evidence>
<gene>
    <name evidence="5" type="ORF">SAMN05444271_1168</name>
</gene>
<dbReference type="InterPro" id="IPR013078">
    <property type="entry name" value="His_Pase_superF_clade-1"/>
</dbReference>
<dbReference type="PANTHER" id="PTHR48100:SF1">
    <property type="entry name" value="HISTIDINE PHOSPHATASE FAMILY PROTEIN-RELATED"/>
    <property type="match status" value="1"/>
</dbReference>
<feature type="binding site" evidence="4">
    <location>
        <begin position="8"/>
        <end position="15"/>
    </location>
    <ligand>
        <name>substrate</name>
    </ligand>
</feature>
<dbReference type="KEGG" id="hae:halTADL_2190"/>
<evidence type="ECO:0000256" key="2">
    <source>
        <dbReference type="ARBA" id="ARBA00023235"/>
    </source>
</evidence>
<dbReference type="Proteomes" id="UP000198888">
    <property type="component" value="Unassembled WGS sequence"/>
</dbReference>
<evidence type="ECO:0000313" key="6">
    <source>
        <dbReference type="Proteomes" id="UP000198888"/>
    </source>
</evidence>
<dbReference type="GO" id="GO:0016791">
    <property type="term" value="F:phosphatase activity"/>
    <property type="evidence" value="ECO:0007669"/>
    <property type="project" value="TreeGrafter"/>
</dbReference>
<keyword evidence="6" id="KW-1185">Reference proteome</keyword>
<dbReference type="RefSeq" id="WP_089672896.1">
    <property type="nucleotide sequence ID" value="NZ_CP024845.1"/>
</dbReference>
<reference evidence="5 6" key="1">
    <citation type="submission" date="2016-10" db="EMBL/GenBank/DDBJ databases">
        <authorList>
            <person name="de Groot N.N."/>
        </authorList>
    </citation>
    <scope>NUCLEOTIDE SEQUENCE [LARGE SCALE GENOMIC DNA]</scope>
    <source>
        <strain evidence="5 6">DSM 22187</strain>
    </source>
</reference>
<dbReference type="EMBL" id="FNYR01000016">
    <property type="protein sequence ID" value="SEJ00879.1"/>
    <property type="molecule type" value="Genomic_DNA"/>
</dbReference>
<dbReference type="CDD" id="cd07067">
    <property type="entry name" value="HP_PGM_like"/>
    <property type="match status" value="1"/>
</dbReference>
<proteinExistence type="predicted"/>
<dbReference type="PANTHER" id="PTHR48100">
    <property type="entry name" value="BROAD-SPECIFICITY PHOSPHATASE YOR283W-RELATED"/>
    <property type="match status" value="1"/>
</dbReference>
<dbReference type="PROSITE" id="PS00175">
    <property type="entry name" value="PG_MUTASE"/>
    <property type="match status" value="1"/>
</dbReference>
<protein>
    <submittedName>
        <fullName evidence="5">Probable phosphoglycerate mutase</fullName>
    </submittedName>
</protein>
<dbReference type="GO" id="GO:0005737">
    <property type="term" value="C:cytoplasm"/>
    <property type="evidence" value="ECO:0007669"/>
    <property type="project" value="TreeGrafter"/>
</dbReference>
<keyword evidence="1" id="KW-0324">Glycolysis</keyword>
<dbReference type="SUPFAM" id="SSF53254">
    <property type="entry name" value="Phosphoglycerate mutase-like"/>
    <property type="match status" value="1"/>
</dbReference>
<evidence type="ECO:0000256" key="1">
    <source>
        <dbReference type="ARBA" id="ARBA00023152"/>
    </source>
</evidence>
<dbReference type="InterPro" id="IPR050275">
    <property type="entry name" value="PGM_Phosphatase"/>
</dbReference>
<dbReference type="InterPro" id="IPR001345">
    <property type="entry name" value="PG/BPGM_mutase_AS"/>
</dbReference>
<feature type="active site" description="Tele-phosphohistidine intermediate" evidence="3">
    <location>
        <position position="9"/>
    </location>
</feature>
<dbReference type="Pfam" id="PF00300">
    <property type="entry name" value="His_Phos_1"/>
    <property type="match status" value="1"/>
</dbReference>
<keyword evidence="2" id="KW-0413">Isomerase</keyword>
<evidence type="ECO:0000313" key="5">
    <source>
        <dbReference type="EMBL" id="SEJ00879.1"/>
    </source>
</evidence>
<dbReference type="OrthoDB" id="304253at2157"/>
<feature type="active site" description="Proton donor/acceptor" evidence="3">
    <location>
        <position position="83"/>
    </location>
</feature>